<evidence type="ECO:0000256" key="4">
    <source>
        <dbReference type="ARBA" id="ARBA00022989"/>
    </source>
</evidence>
<feature type="domain" description="EamA" evidence="7">
    <location>
        <begin position="155"/>
        <end position="291"/>
    </location>
</feature>
<keyword evidence="4 6" id="KW-1133">Transmembrane helix</keyword>
<gene>
    <name evidence="8" type="ORF">GWC95_07050</name>
</gene>
<dbReference type="Pfam" id="PF00892">
    <property type="entry name" value="EamA"/>
    <property type="match status" value="2"/>
</dbReference>
<dbReference type="SUPFAM" id="SSF103481">
    <property type="entry name" value="Multidrug resistance efflux transporter EmrE"/>
    <property type="match status" value="2"/>
</dbReference>
<feature type="domain" description="EamA" evidence="7">
    <location>
        <begin position="9"/>
        <end position="140"/>
    </location>
</feature>
<dbReference type="Proteomes" id="UP000753802">
    <property type="component" value="Unassembled WGS sequence"/>
</dbReference>
<dbReference type="PANTHER" id="PTHR32322:SF2">
    <property type="entry name" value="EAMA DOMAIN-CONTAINING PROTEIN"/>
    <property type="match status" value="1"/>
</dbReference>
<dbReference type="EMBL" id="JAACJS010000011">
    <property type="protein sequence ID" value="NCI49672.1"/>
    <property type="molecule type" value="Genomic_DNA"/>
</dbReference>
<comment type="similarity">
    <text evidence="2">Belongs to the EamA transporter family.</text>
</comment>
<feature type="transmembrane region" description="Helical" evidence="6">
    <location>
        <begin position="96"/>
        <end position="116"/>
    </location>
</feature>
<feature type="transmembrane region" description="Helical" evidence="6">
    <location>
        <begin position="244"/>
        <end position="268"/>
    </location>
</feature>
<dbReference type="PANTHER" id="PTHR32322">
    <property type="entry name" value="INNER MEMBRANE TRANSPORTER"/>
    <property type="match status" value="1"/>
</dbReference>
<evidence type="ECO:0000256" key="3">
    <source>
        <dbReference type="ARBA" id="ARBA00022692"/>
    </source>
</evidence>
<keyword evidence="9" id="KW-1185">Reference proteome</keyword>
<organism evidence="8 9">
    <name type="scientific">Sediminibacterium roseum</name>
    <dbReference type="NCBI Taxonomy" id="1978412"/>
    <lineage>
        <taxon>Bacteria</taxon>
        <taxon>Pseudomonadati</taxon>
        <taxon>Bacteroidota</taxon>
        <taxon>Chitinophagia</taxon>
        <taxon>Chitinophagales</taxon>
        <taxon>Chitinophagaceae</taxon>
        <taxon>Sediminibacterium</taxon>
    </lineage>
</organism>
<reference evidence="8 9" key="1">
    <citation type="submission" date="2020-01" db="EMBL/GenBank/DDBJ databases">
        <title>Genome analysis.</title>
        <authorList>
            <person name="Wu S."/>
            <person name="Wang G."/>
        </authorList>
    </citation>
    <scope>NUCLEOTIDE SEQUENCE [LARGE SCALE GENOMIC DNA]</scope>
    <source>
        <strain evidence="8 9">SYL130</strain>
    </source>
</reference>
<evidence type="ECO:0000256" key="5">
    <source>
        <dbReference type="ARBA" id="ARBA00023136"/>
    </source>
</evidence>
<comment type="caution">
    <text evidence="8">The sequence shown here is derived from an EMBL/GenBank/DDBJ whole genome shotgun (WGS) entry which is preliminary data.</text>
</comment>
<sequence length="295" mass="32215">MNVKTKARLAVLTGNFFFGTIIVAVKHISPSLIQPLGLTAIRITITALLFWLMYAARPVKMSFTKKDYLRLCFCALTGITLNQTFSILGISLTSPIHASLLVLTTPITITLLAAFYLKESLNFFKIVGLLLGISGGALLVFARDVSSAAGAQQSLGDLFVILGALGYSSYVIAVKPLTEQHKATHVLQWVFLFGIFFSLPLGWNALQQAHWQSFDALSWFALAYVVVGGTFIAYMLMNYGINKLGASVTGSFIYTQPFFATIASMIILNESLSMPKVLAAALIMTGVFLTNYRKK</sequence>
<feature type="transmembrane region" description="Helical" evidence="6">
    <location>
        <begin position="7"/>
        <end position="25"/>
    </location>
</feature>
<evidence type="ECO:0000256" key="1">
    <source>
        <dbReference type="ARBA" id="ARBA00004141"/>
    </source>
</evidence>
<dbReference type="InterPro" id="IPR037185">
    <property type="entry name" value="EmrE-like"/>
</dbReference>
<feature type="transmembrane region" description="Helical" evidence="6">
    <location>
        <begin position="186"/>
        <end position="205"/>
    </location>
</feature>
<evidence type="ECO:0000313" key="9">
    <source>
        <dbReference type="Proteomes" id="UP000753802"/>
    </source>
</evidence>
<keyword evidence="5 6" id="KW-0472">Membrane</keyword>
<evidence type="ECO:0000256" key="6">
    <source>
        <dbReference type="SAM" id="Phobius"/>
    </source>
</evidence>
<dbReference type="Gene3D" id="1.10.3730.20">
    <property type="match status" value="1"/>
</dbReference>
<proteinExistence type="inferred from homology"/>
<accession>A0ABW9ZTC9</accession>
<evidence type="ECO:0000313" key="8">
    <source>
        <dbReference type="EMBL" id="NCI49672.1"/>
    </source>
</evidence>
<keyword evidence="3 6" id="KW-0812">Transmembrane</keyword>
<feature type="transmembrane region" description="Helical" evidence="6">
    <location>
        <begin position="37"/>
        <end position="56"/>
    </location>
</feature>
<name>A0ABW9ZTC9_9BACT</name>
<feature type="transmembrane region" description="Helical" evidence="6">
    <location>
        <begin position="154"/>
        <end position="174"/>
    </location>
</feature>
<dbReference type="InterPro" id="IPR000620">
    <property type="entry name" value="EamA_dom"/>
</dbReference>
<protein>
    <submittedName>
        <fullName evidence="8">DMT family transporter</fullName>
    </submittedName>
</protein>
<feature type="transmembrane region" description="Helical" evidence="6">
    <location>
        <begin position="274"/>
        <end position="292"/>
    </location>
</feature>
<evidence type="ECO:0000259" key="7">
    <source>
        <dbReference type="Pfam" id="PF00892"/>
    </source>
</evidence>
<feature type="transmembrane region" description="Helical" evidence="6">
    <location>
        <begin position="217"/>
        <end position="237"/>
    </location>
</feature>
<evidence type="ECO:0000256" key="2">
    <source>
        <dbReference type="ARBA" id="ARBA00007362"/>
    </source>
</evidence>
<dbReference type="InterPro" id="IPR050638">
    <property type="entry name" value="AA-Vitamin_Transporters"/>
</dbReference>
<feature type="transmembrane region" description="Helical" evidence="6">
    <location>
        <begin position="68"/>
        <end position="90"/>
    </location>
</feature>
<feature type="transmembrane region" description="Helical" evidence="6">
    <location>
        <begin position="123"/>
        <end position="142"/>
    </location>
</feature>
<comment type="subcellular location">
    <subcellularLocation>
        <location evidence="1">Membrane</location>
        <topology evidence="1">Multi-pass membrane protein</topology>
    </subcellularLocation>
</comment>
<dbReference type="RefSeq" id="WP_161817983.1">
    <property type="nucleotide sequence ID" value="NZ_JAACJS010000011.1"/>
</dbReference>